<feature type="domain" description="ALK/LTK-like glycine-rich" evidence="18">
    <location>
        <begin position="513"/>
        <end position="803"/>
    </location>
</feature>
<evidence type="ECO:0000256" key="3">
    <source>
        <dbReference type="ARBA" id="ARBA00022475"/>
    </source>
</evidence>
<keyword evidence="16" id="KW-0175">Coiled coil</keyword>
<evidence type="ECO:0000313" key="20">
    <source>
        <dbReference type="Proteomes" id="UP001470230"/>
    </source>
</evidence>
<evidence type="ECO:0000256" key="16">
    <source>
        <dbReference type="SAM" id="Coils"/>
    </source>
</evidence>
<gene>
    <name evidence="19" type="ORF">M9Y10_037680</name>
</gene>
<keyword evidence="8" id="KW-0418">Kinase</keyword>
<evidence type="ECO:0000256" key="1">
    <source>
        <dbReference type="ARBA" id="ARBA00004251"/>
    </source>
</evidence>
<feature type="coiled-coil region" evidence="16">
    <location>
        <begin position="256"/>
        <end position="400"/>
    </location>
</feature>
<dbReference type="Proteomes" id="UP001470230">
    <property type="component" value="Unassembled WGS sequence"/>
</dbReference>
<keyword evidence="9" id="KW-0067">ATP-binding</keyword>
<keyword evidence="10" id="KW-1133">Transmembrane helix</keyword>
<accession>A0ABR2GRA5</accession>
<evidence type="ECO:0000256" key="15">
    <source>
        <dbReference type="ARBA" id="ARBA00023180"/>
    </source>
</evidence>
<keyword evidence="14" id="KW-0675">Receptor</keyword>
<evidence type="ECO:0000313" key="19">
    <source>
        <dbReference type="EMBL" id="KAK8836426.1"/>
    </source>
</evidence>
<keyword evidence="4" id="KW-0808">Transferase</keyword>
<evidence type="ECO:0000256" key="10">
    <source>
        <dbReference type="ARBA" id="ARBA00022989"/>
    </source>
</evidence>
<proteinExistence type="predicted"/>
<reference evidence="19 20" key="1">
    <citation type="submission" date="2024-04" db="EMBL/GenBank/DDBJ databases">
        <title>Tritrichomonas musculus Genome.</title>
        <authorList>
            <person name="Alves-Ferreira E."/>
            <person name="Grigg M."/>
            <person name="Lorenzi H."/>
            <person name="Galac M."/>
        </authorList>
    </citation>
    <scope>NUCLEOTIDE SEQUENCE [LARGE SCALE GENOMIC DNA]</scope>
    <source>
        <strain evidence="19 20">EAF2021</strain>
    </source>
</reference>
<keyword evidence="20" id="KW-1185">Reference proteome</keyword>
<feature type="region of interest" description="Disordered" evidence="17">
    <location>
        <begin position="1"/>
        <end position="20"/>
    </location>
</feature>
<evidence type="ECO:0000256" key="6">
    <source>
        <dbReference type="ARBA" id="ARBA00022729"/>
    </source>
</evidence>
<keyword evidence="7" id="KW-0547">Nucleotide-binding</keyword>
<dbReference type="InterPro" id="IPR055163">
    <property type="entry name" value="ALK/LTK-like_GRD"/>
</dbReference>
<dbReference type="EC" id="2.7.10.1" evidence="2"/>
<evidence type="ECO:0000256" key="13">
    <source>
        <dbReference type="ARBA" id="ARBA00023157"/>
    </source>
</evidence>
<keyword evidence="3" id="KW-1003">Cell membrane</keyword>
<evidence type="ECO:0000256" key="14">
    <source>
        <dbReference type="ARBA" id="ARBA00023170"/>
    </source>
</evidence>
<comment type="caution">
    <text evidence="19">The sequence shown here is derived from an EMBL/GenBank/DDBJ whole genome shotgun (WGS) entry which is preliminary data.</text>
</comment>
<keyword evidence="5" id="KW-0812">Transmembrane</keyword>
<evidence type="ECO:0000256" key="11">
    <source>
        <dbReference type="ARBA" id="ARBA00023136"/>
    </source>
</evidence>
<evidence type="ECO:0000256" key="7">
    <source>
        <dbReference type="ARBA" id="ARBA00022741"/>
    </source>
</evidence>
<evidence type="ECO:0000256" key="8">
    <source>
        <dbReference type="ARBA" id="ARBA00022777"/>
    </source>
</evidence>
<name>A0ABR2GRA5_9EUKA</name>
<keyword evidence="13" id="KW-1015">Disulfide bond</keyword>
<keyword evidence="12" id="KW-0829">Tyrosine-protein kinase</keyword>
<evidence type="ECO:0000256" key="2">
    <source>
        <dbReference type="ARBA" id="ARBA00011902"/>
    </source>
</evidence>
<feature type="region of interest" description="Disordered" evidence="17">
    <location>
        <begin position="577"/>
        <end position="597"/>
    </location>
</feature>
<evidence type="ECO:0000256" key="5">
    <source>
        <dbReference type="ARBA" id="ARBA00022692"/>
    </source>
</evidence>
<feature type="region of interest" description="Disordered" evidence="17">
    <location>
        <begin position="667"/>
        <end position="699"/>
    </location>
</feature>
<evidence type="ECO:0000256" key="17">
    <source>
        <dbReference type="SAM" id="MobiDB-lite"/>
    </source>
</evidence>
<keyword evidence="6" id="KW-0732">Signal</keyword>
<protein>
    <recommendedName>
        <fullName evidence="2">receptor protein-tyrosine kinase</fullName>
        <ecNumber evidence="2">2.7.10.1</ecNumber>
    </recommendedName>
</protein>
<dbReference type="EMBL" id="JAPFFF010000065">
    <property type="protein sequence ID" value="KAK8836426.1"/>
    <property type="molecule type" value="Genomic_DNA"/>
</dbReference>
<feature type="compositionally biased region" description="Polar residues" evidence="17">
    <location>
        <begin position="1"/>
        <end position="16"/>
    </location>
</feature>
<sequence>MIDYSSQSFDQAQNSDSIDDESFENDDLVTFQHDSAKIKLYYSQLTKYSKHIREEYLFPDVVNRLPQEIHQFQEEFQLLPESVDFFFQLLQQNYNIKEDLTLTYVQCIDLLKISKYLEVRKLTSKIKQYIISHNIDVDFIFQMLEYNVKTQTTSDNHIVEISNEIENTLTNKINECLSKEKFKELPIEIIYRVIEKSSPDEINSNKLYDMIVKSLSKFYVLFQFLELQKLSDDRLSELCEMYLKSNENTRNYFDYLRCNLDLINEMNNRKKNLEEMNDEQRAKMKELETLLQNQISDSEKVNAKLQSQLDDSNNLISEQQNKMKDLEEKMLSLQNQFNDTKNLNNEHESKMKEFEELLQKQFNEQLQNQIKYSKELENQISELQSKLTTSEKEIVENNENVPFEGQIVASVEKDVFVNAEINLIIKHGILDTTKSKVIVSKSDAKCLGSEAYENGKPITSLHMNTTFGCKIGLYYVRCIVFNTEGESNEIVSNSVTTNKSCLTFDYEGRKPAQISLPQGQYLLEVWGAKGGDSTGNCESNGTRSNYKTVPGGLGGYSRGILSLNKKETVYVFVGGEGRPSNSSDGLSTEGGYPDGGGTKTGHYSSYTTVPGTGGGSTSIRIGSNSRKARVIVAGGGGGASGDSYHYNPGGFGGGLSGGNVFHEDKLQSQGAGTQAGSTSGLGSCDGRHGDRGQFGSGATGKYNQGCDSGGGGGGGWYGGGSGGCGNSTNCSSGGGGSGWTFTESSMKEFQSGDSSNASKFVLTSEYHLRESKCVGGNEEFPCPDGNGNEKGHAGNGYAKITIL</sequence>
<feature type="compositionally biased region" description="Polar residues" evidence="17">
    <location>
        <begin position="667"/>
        <end position="681"/>
    </location>
</feature>
<evidence type="ECO:0000256" key="4">
    <source>
        <dbReference type="ARBA" id="ARBA00022679"/>
    </source>
</evidence>
<keyword evidence="11" id="KW-0472">Membrane</keyword>
<comment type="subcellular location">
    <subcellularLocation>
        <location evidence="1">Cell membrane</location>
        <topology evidence="1">Single-pass type I membrane protein</topology>
    </subcellularLocation>
</comment>
<organism evidence="19 20">
    <name type="scientific">Tritrichomonas musculus</name>
    <dbReference type="NCBI Taxonomy" id="1915356"/>
    <lineage>
        <taxon>Eukaryota</taxon>
        <taxon>Metamonada</taxon>
        <taxon>Parabasalia</taxon>
        <taxon>Tritrichomonadida</taxon>
        <taxon>Tritrichomonadidae</taxon>
        <taxon>Tritrichomonas</taxon>
    </lineage>
</organism>
<evidence type="ECO:0000256" key="12">
    <source>
        <dbReference type="ARBA" id="ARBA00023137"/>
    </source>
</evidence>
<dbReference type="Pfam" id="PF12810">
    <property type="entry name" value="ALK_LTK_GRD"/>
    <property type="match status" value="1"/>
</dbReference>
<evidence type="ECO:0000259" key="18">
    <source>
        <dbReference type="Pfam" id="PF12810"/>
    </source>
</evidence>
<keyword evidence="15" id="KW-0325">Glycoprotein</keyword>
<evidence type="ECO:0000256" key="9">
    <source>
        <dbReference type="ARBA" id="ARBA00022840"/>
    </source>
</evidence>